<name>A0A451AB84_9GAMM</name>
<dbReference type="AlphaFoldDB" id="A0A451AB84"/>
<accession>A0A451AB84</accession>
<protein>
    <submittedName>
        <fullName evidence="1">Uncharacterized protein</fullName>
    </submittedName>
</protein>
<sequence>MNLGDMVISHSLGKSSTKRSRNIKEILASEASPQTDKSMNWVSLYSDLETKPKFNDSVIPAWIRHSRGGGNGIQRHGWYLNSKEVLVTGFPLIKGMTGE</sequence>
<proteinExistence type="predicted"/>
<organism evidence="1">
    <name type="scientific">Candidatus Kentrum sp. UNK</name>
    <dbReference type="NCBI Taxonomy" id="2126344"/>
    <lineage>
        <taxon>Bacteria</taxon>
        <taxon>Pseudomonadati</taxon>
        <taxon>Pseudomonadota</taxon>
        <taxon>Gammaproteobacteria</taxon>
        <taxon>Candidatus Kentrum</taxon>
    </lineage>
</organism>
<gene>
    <name evidence="1" type="ORF">BECKUNK1418G_GA0071005_103132</name>
</gene>
<reference evidence="1" key="1">
    <citation type="submission" date="2019-02" db="EMBL/GenBank/DDBJ databases">
        <authorList>
            <person name="Gruber-Vodicka R. H."/>
            <person name="Seah K. B. B."/>
        </authorList>
    </citation>
    <scope>NUCLEOTIDE SEQUENCE</scope>
    <source>
        <strain evidence="1">BECK_BY8</strain>
    </source>
</reference>
<evidence type="ECO:0000313" key="1">
    <source>
        <dbReference type="EMBL" id="VFK63291.1"/>
    </source>
</evidence>
<dbReference type="EMBL" id="CAADFZ010000031">
    <property type="protein sequence ID" value="VFK63291.1"/>
    <property type="molecule type" value="Genomic_DNA"/>
</dbReference>